<gene>
    <name evidence="1" type="ORF">ICN82_03990</name>
</gene>
<evidence type="ECO:0008006" key="3">
    <source>
        <dbReference type="Google" id="ProtNLM"/>
    </source>
</evidence>
<keyword evidence="2" id="KW-1185">Reference proteome</keyword>
<dbReference type="AlphaFoldDB" id="A0A8J7CW55"/>
<dbReference type="RefSeq" id="WP_193179871.1">
    <property type="nucleotide sequence ID" value="NZ_JACVXA010000008.1"/>
</dbReference>
<name>A0A8J7CW55_9RHOB</name>
<reference evidence="1" key="1">
    <citation type="submission" date="2020-09" db="EMBL/GenBank/DDBJ databases">
        <title>A novel bacterium of genus Mangrovicoccus, isolated from South China Sea.</title>
        <authorList>
            <person name="Huang H."/>
            <person name="Mo K."/>
            <person name="Hu Y."/>
        </authorList>
    </citation>
    <scope>NUCLEOTIDE SEQUENCE</scope>
    <source>
        <strain evidence="1">HB182678</strain>
    </source>
</reference>
<evidence type="ECO:0000313" key="1">
    <source>
        <dbReference type="EMBL" id="MBE3637362.1"/>
    </source>
</evidence>
<evidence type="ECO:0000313" key="2">
    <source>
        <dbReference type="Proteomes" id="UP000609121"/>
    </source>
</evidence>
<dbReference type="EMBL" id="JACVXA010000008">
    <property type="protein sequence ID" value="MBE3637362.1"/>
    <property type="molecule type" value="Genomic_DNA"/>
</dbReference>
<proteinExistence type="predicted"/>
<protein>
    <recommendedName>
        <fullName evidence="3">Right-handed parallel beta-helix repeat-containing protein</fullName>
    </recommendedName>
</protein>
<dbReference type="Proteomes" id="UP000609121">
    <property type="component" value="Unassembled WGS sequence"/>
</dbReference>
<dbReference type="InterPro" id="IPR012334">
    <property type="entry name" value="Pectin_lyas_fold"/>
</dbReference>
<sequence>MAETIYPRSATYVVGSTASAGPFEIPFPFADEDEVAVHVNGVRITAYSVTVASRYGTEGNKVTLEAPVSNAGVVVSSSVLPARAIGDTFTQQELSRELDRLFYLSQEAAERAVSVDPGSGVADIGSGRIRTSADPVEAQDLVTLGYAERVLSGDAASALQIEAGVILGHPWRYERDEAAPPAASYLDTAGRRYRLLNDEIGLRYFDRTLRDGGQIGTALLGFIDYARETGRAAAVIPPGLYELEQAIAASLDGDGTSGVQISLRGAGRRATGLWCDAASVPGTAISLQSGHRLSSFELGGFSLGYRGTQEAGSWALDLGAAGGAGQNHRSLVLDGLDLAPFEFLTGQADGTVQSSWANMIRADGHLNALLREVRLQGVDAPAADWSDDGPMWATLVGVQLDDCAGADLLKVSAAGIGTAIRSHGTASGGRLAMDGCDLRAVRTGLSWLRLGAQADLRVTGCRIQHRDAGLVFDGAGLADVSGNTFRQEAADADYADRVIPVDVLAQNVTSMTAQGNTHAGTGDPRRIGLRVSGAGGQARVTGGTIPAGAVLASWLDIPADAGLTQFDLPATAEGAEPALFIANPDAAPVRRIGGAMLEISLLESTDYDTIQHGAWVTISFETHDGHPFLDGAFGPEGVTVPDGLGVTRARAVANVEFDTNSSGNRGLAINLNGSTRLTGAQSTANGVANRPTSLSVQTPWFDVTPGDVISVQVVQTTGSALAISSPTNMSVEFI</sequence>
<accession>A0A8J7CW55</accession>
<comment type="caution">
    <text evidence="1">The sequence shown here is derived from an EMBL/GenBank/DDBJ whole genome shotgun (WGS) entry which is preliminary data.</text>
</comment>
<organism evidence="1 2">
    <name type="scientific">Mangrovicoccus algicola</name>
    <dbReference type="NCBI Taxonomy" id="2771008"/>
    <lineage>
        <taxon>Bacteria</taxon>
        <taxon>Pseudomonadati</taxon>
        <taxon>Pseudomonadota</taxon>
        <taxon>Alphaproteobacteria</taxon>
        <taxon>Rhodobacterales</taxon>
        <taxon>Paracoccaceae</taxon>
        <taxon>Mangrovicoccus</taxon>
    </lineage>
</organism>
<dbReference type="Gene3D" id="2.160.20.10">
    <property type="entry name" value="Single-stranded right-handed beta-helix, Pectin lyase-like"/>
    <property type="match status" value="1"/>
</dbReference>